<sequence length="258" mass="27693">MGVLPDPEEKPDLKRWPGARRDMSLVQLLPNMMTVGALCAGLASIRFSAAGFFSAAVVMILLAGVLDGLDGRLARFLKSESPLGAELDSLADFLNFGVAPGMLMYYWAFPAGNDFGWGAVLIYVVCTVLRLARFNIGNEMAAGLARLGKFQGVPSPAGAMLSMTPLYIAWQFPDWPMAPWPVLAGWLVLVGLLMISRLPTPSLKSVRVPTDRAAFVVIAVIALVVLLLRDPWAVMSVVAVGYAVVLLFAFAKALLARA</sequence>
<dbReference type="Gene3D" id="1.20.120.1760">
    <property type="match status" value="1"/>
</dbReference>
<dbReference type="GO" id="GO:0016780">
    <property type="term" value="F:phosphotransferase activity, for other substituted phosphate groups"/>
    <property type="evidence" value="ECO:0007669"/>
    <property type="project" value="InterPro"/>
</dbReference>
<dbReference type="InterPro" id="IPR050324">
    <property type="entry name" value="CDP-alcohol_PTase-I"/>
</dbReference>
<dbReference type="PROSITE" id="PS00379">
    <property type="entry name" value="CDP_ALCOHOL_P_TRANSF"/>
    <property type="match status" value="1"/>
</dbReference>
<evidence type="ECO:0000313" key="13">
    <source>
        <dbReference type="EMBL" id="NEY89429.1"/>
    </source>
</evidence>
<comment type="caution">
    <text evidence="13">The sequence shown here is derived from an EMBL/GenBank/DDBJ whole genome shotgun (WGS) entry which is preliminary data.</text>
</comment>
<keyword evidence="5 12" id="KW-0812">Transmembrane</keyword>
<keyword evidence="14" id="KW-1185">Reference proteome</keyword>
<dbReference type="Pfam" id="PF01066">
    <property type="entry name" value="CDP-OH_P_transf"/>
    <property type="match status" value="1"/>
</dbReference>
<feature type="transmembrane region" description="Helical" evidence="12">
    <location>
        <begin position="24"/>
        <end position="43"/>
    </location>
</feature>
<evidence type="ECO:0000256" key="11">
    <source>
        <dbReference type="RuleBase" id="RU003750"/>
    </source>
</evidence>
<protein>
    <submittedName>
        <fullName evidence="13">Phosphatidylcholine/phosphatidylserine synthase</fullName>
    </submittedName>
</protein>
<dbReference type="GO" id="GO:0016020">
    <property type="term" value="C:membrane"/>
    <property type="evidence" value="ECO:0007669"/>
    <property type="project" value="UniProtKB-SubCell"/>
</dbReference>
<feature type="transmembrane region" description="Helical" evidence="12">
    <location>
        <begin position="178"/>
        <end position="198"/>
    </location>
</feature>
<dbReference type="AlphaFoldDB" id="A0A6M0QPP7"/>
<dbReference type="PANTHER" id="PTHR14269">
    <property type="entry name" value="CDP-DIACYLGLYCEROL--GLYCEROL-3-PHOSPHATE 3-PHOSPHATIDYLTRANSFERASE-RELATED"/>
    <property type="match status" value="1"/>
</dbReference>
<feature type="transmembrane region" description="Helical" evidence="12">
    <location>
        <begin position="49"/>
        <end position="69"/>
    </location>
</feature>
<dbReference type="InterPro" id="IPR043130">
    <property type="entry name" value="CDP-OH_PTrfase_TM_dom"/>
</dbReference>
<comment type="similarity">
    <text evidence="2 11">Belongs to the CDP-alcohol phosphatidyltransferase class-I family.</text>
</comment>
<keyword evidence="3" id="KW-0444">Lipid biosynthesis</keyword>
<evidence type="ECO:0000256" key="9">
    <source>
        <dbReference type="ARBA" id="ARBA00023209"/>
    </source>
</evidence>
<evidence type="ECO:0000256" key="7">
    <source>
        <dbReference type="ARBA" id="ARBA00023098"/>
    </source>
</evidence>
<reference evidence="13 14" key="1">
    <citation type="submission" date="2020-02" db="EMBL/GenBank/DDBJ databases">
        <authorList>
            <person name="Chen W.-M."/>
        </authorList>
    </citation>
    <scope>NUCLEOTIDE SEQUENCE [LARGE SCALE GENOMIC DNA]</scope>
    <source>
        <strain evidence="13 14">KMS-5</strain>
    </source>
</reference>
<name>A0A6M0QPP7_9RHOB</name>
<keyword evidence="6 12" id="KW-1133">Transmembrane helix</keyword>
<keyword evidence="7" id="KW-0443">Lipid metabolism</keyword>
<keyword evidence="9" id="KW-0594">Phospholipid biosynthesis</keyword>
<gene>
    <name evidence="13" type="ORF">G4Z14_03895</name>
</gene>
<keyword evidence="4 11" id="KW-0808">Transferase</keyword>
<evidence type="ECO:0000256" key="12">
    <source>
        <dbReference type="SAM" id="Phobius"/>
    </source>
</evidence>
<feature type="transmembrane region" description="Helical" evidence="12">
    <location>
        <begin position="115"/>
        <end position="132"/>
    </location>
</feature>
<dbReference type="EMBL" id="JAAIVJ010000001">
    <property type="protein sequence ID" value="NEY89429.1"/>
    <property type="molecule type" value="Genomic_DNA"/>
</dbReference>
<evidence type="ECO:0000256" key="10">
    <source>
        <dbReference type="ARBA" id="ARBA00023264"/>
    </source>
</evidence>
<evidence type="ECO:0000256" key="3">
    <source>
        <dbReference type="ARBA" id="ARBA00022516"/>
    </source>
</evidence>
<proteinExistence type="inferred from homology"/>
<feature type="transmembrane region" description="Helical" evidence="12">
    <location>
        <begin position="234"/>
        <end position="255"/>
    </location>
</feature>
<feature type="transmembrane region" description="Helical" evidence="12">
    <location>
        <begin position="153"/>
        <end position="172"/>
    </location>
</feature>
<evidence type="ECO:0000256" key="2">
    <source>
        <dbReference type="ARBA" id="ARBA00010441"/>
    </source>
</evidence>
<evidence type="ECO:0000256" key="5">
    <source>
        <dbReference type="ARBA" id="ARBA00022692"/>
    </source>
</evidence>
<dbReference type="GO" id="GO:0008654">
    <property type="term" value="P:phospholipid biosynthetic process"/>
    <property type="evidence" value="ECO:0007669"/>
    <property type="project" value="UniProtKB-KW"/>
</dbReference>
<dbReference type="PANTHER" id="PTHR14269:SF61">
    <property type="entry name" value="CDP-DIACYLGLYCEROL--SERINE O-PHOSPHATIDYLTRANSFERASE"/>
    <property type="match status" value="1"/>
</dbReference>
<evidence type="ECO:0000313" key="14">
    <source>
        <dbReference type="Proteomes" id="UP000477782"/>
    </source>
</evidence>
<evidence type="ECO:0000256" key="8">
    <source>
        <dbReference type="ARBA" id="ARBA00023136"/>
    </source>
</evidence>
<comment type="subcellular location">
    <subcellularLocation>
        <location evidence="1">Membrane</location>
        <topology evidence="1">Multi-pass membrane protein</topology>
    </subcellularLocation>
</comment>
<dbReference type="InterPro" id="IPR000462">
    <property type="entry name" value="CDP-OH_P_trans"/>
</dbReference>
<dbReference type="RefSeq" id="WP_164623427.1">
    <property type="nucleotide sequence ID" value="NZ_JAAIVJ010000001.1"/>
</dbReference>
<evidence type="ECO:0000256" key="1">
    <source>
        <dbReference type="ARBA" id="ARBA00004141"/>
    </source>
</evidence>
<feature type="transmembrane region" description="Helical" evidence="12">
    <location>
        <begin position="210"/>
        <end position="228"/>
    </location>
</feature>
<keyword evidence="8 12" id="KW-0472">Membrane</keyword>
<evidence type="ECO:0000256" key="4">
    <source>
        <dbReference type="ARBA" id="ARBA00022679"/>
    </source>
</evidence>
<dbReference type="InterPro" id="IPR048254">
    <property type="entry name" value="CDP_ALCOHOL_P_TRANSF_CS"/>
</dbReference>
<dbReference type="Proteomes" id="UP000477782">
    <property type="component" value="Unassembled WGS sequence"/>
</dbReference>
<accession>A0A6M0QPP7</accession>
<evidence type="ECO:0000256" key="6">
    <source>
        <dbReference type="ARBA" id="ARBA00022989"/>
    </source>
</evidence>
<keyword evidence="10" id="KW-1208">Phospholipid metabolism</keyword>
<organism evidence="13 14">
    <name type="scientific">Tabrizicola oligotrophica</name>
    <dbReference type="NCBI Taxonomy" id="2710650"/>
    <lineage>
        <taxon>Bacteria</taxon>
        <taxon>Pseudomonadati</taxon>
        <taxon>Pseudomonadota</taxon>
        <taxon>Alphaproteobacteria</taxon>
        <taxon>Rhodobacterales</taxon>
        <taxon>Paracoccaceae</taxon>
        <taxon>Tabrizicola</taxon>
    </lineage>
</organism>